<keyword evidence="2" id="KW-1185">Reference proteome</keyword>
<evidence type="ECO:0000313" key="1">
    <source>
        <dbReference type="EMBL" id="CAL1572060.1"/>
    </source>
</evidence>
<protein>
    <submittedName>
        <fullName evidence="1">Uncharacterized protein</fullName>
    </submittedName>
</protein>
<name>A0AAV2J409_KNICA</name>
<gene>
    <name evidence="1" type="ORF">KC01_LOCUS4109</name>
</gene>
<evidence type="ECO:0000313" key="2">
    <source>
        <dbReference type="Proteomes" id="UP001497482"/>
    </source>
</evidence>
<dbReference type="Proteomes" id="UP001497482">
    <property type="component" value="Chromosome 10"/>
</dbReference>
<proteinExistence type="predicted"/>
<organism evidence="1 2">
    <name type="scientific">Knipowitschia caucasica</name>
    <name type="common">Caucasian dwarf goby</name>
    <name type="synonym">Pomatoschistus caucasicus</name>
    <dbReference type="NCBI Taxonomy" id="637954"/>
    <lineage>
        <taxon>Eukaryota</taxon>
        <taxon>Metazoa</taxon>
        <taxon>Chordata</taxon>
        <taxon>Craniata</taxon>
        <taxon>Vertebrata</taxon>
        <taxon>Euteleostomi</taxon>
        <taxon>Actinopterygii</taxon>
        <taxon>Neopterygii</taxon>
        <taxon>Teleostei</taxon>
        <taxon>Neoteleostei</taxon>
        <taxon>Acanthomorphata</taxon>
        <taxon>Gobiaria</taxon>
        <taxon>Gobiiformes</taxon>
        <taxon>Gobioidei</taxon>
        <taxon>Gobiidae</taxon>
        <taxon>Gobiinae</taxon>
        <taxon>Knipowitschia</taxon>
    </lineage>
</organism>
<dbReference type="EMBL" id="OZ035832">
    <property type="protein sequence ID" value="CAL1572060.1"/>
    <property type="molecule type" value="Genomic_DNA"/>
</dbReference>
<sequence length="167" mass="18347">MRRKPALCQRRRGAVSERRAAWIHTLPHPPPSSPVLPPSSPVLPHPPPAVAASARLYSHLGLLDLGCDSGDEAEEVLSAECECDLTNDLRSGQRSRSSRIDCRPPGVVRAHIIALIELQTRLQLLSPSLLSLTNTHLFWVVTAAMRDGEPGCYRGDERGGNWLLPRQ</sequence>
<dbReference type="AlphaFoldDB" id="A0AAV2J409"/>
<reference evidence="1 2" key="1">
    <citation type="submission" date="2024-04" db="EMBL/GenBank/DDBJ databases">
        <authorList>
            <person name="Waldvogel A.-M."/>
            <person name="Schoenle A."/>
        </authorList>
    </citation>
    <scope>NUCLEOTIDE SEQUENCE [LARGE SCALE GENOMIC DNA]</scope>
</reference>
<accession>A0AAV2J409</accession>